<accession>K5X1V7</accession>
<dbReference type="Gene3D" id="1.20.120.1530">
    <property type="match status" value="1"/>
</dbReference>
<dbReference type="eggNOG" id="KOG0519">
    <property type="taxonomic scope" value="Eukaryota"/>
</dbReference>
<gene>
    <name evidence="3" type="ORF">AGABI1DRAFT_93746</name>
</gene>
<proteinExistence type="predicted"/>
<name>K5X1V7_AGABU</name>
<dbReference type="PROSITE" id="PS50885">
    <property type="entry name" value="HAMP"/>
    <property type="match status" value="1"/>
</dbReference>
<dbReference type="EMBL" id="JH971398">
    <property type="protein sequence ID" value="EKM77098.1"/>
    <property type="molecule type" value="Genomic_DNA"/>
</dbReference>
<sequence>MSHEAEALIDVWPEVPLLRPLMIRFHPIIPLTTYGNGTNGVISEEMHILRLVSSLEKNVKATPPVWEGPHTEYTEAVLNAINALGVRCRQAEADLNTIQREHPDICLPSSSDGHIVDSAMDTTSEVNASKVTRDTLEPTEQTHDTGNSSNDLTREEVKLLKAQIHDVTRVCTAIWRGDLDQKVEVEAEGEMLILKSTMNVLVDDLAAIVSEVTRIFLEIGVEGIFGGQAEPRWGREPLEGSWASFINHINRQAANLTDQSRSISLALENILSGDYTAPISFPEMRGETLGLQQTVTALRKWMIAEALMEQPE</sequence>
<dbReference type="KEGG" id="abp:AGABI1DRAFT93746"/>
<evidence type="ECO:0000313" key="3">
    <source>
        <dbReference type="EMBL" id="EKM77098.1"/>
    </source>
</evidence>
<dbReference type="GeneID" id="18832522"/>
<dbReference type="STRING" id="597362.K5X1V7"/>
<dbReference type="HOGENOM" id="CLU_1015520_0_0_1"/>
<feature type="domain" description="HAMP" evidence="2">
    <location>
        <begin position="158"/>
        <end position="210"/>
    </location>
</feature>
<reference evidence="4" key="1">
    <citation type="journal article" date="2012" name="Proc. Natl. Acad. Sci. U.S.A.">
        <title>Genome sequence of the button mushroom Agaricus bisporus reveals mechanisms governing adaptation to a humic-rich ecological niche.</title>
        <authorList>
            <person name="Morin E."/>
            <person name="Kohler A."/>
            <person name="Baker A.R."/>
            <person name="Foulongne-Oriol M."/>
            <person name="Lombard V."/>
            <person name="Nagy L.G."/>
            <person name="Ohm R.A."/>
            <person name="Patyshakuliyeva A."/>
            <person name="Brun A."/>
            <person name="Aerts A.L."/>
            <person name="Bailey A.M."/>
            <person name="Billette C."/>
            <person name="Coutinho P.M."/>
            <person name="Deakin G."/>
            <person name="Doddapaneni H."/>
            <person name="Floudas D."/>
            <person name="Grimwood J."/>
            <person name="Hilden K."/>
            <person name="Kuees U."/>
            <person name="LaButti K.M."/>
            <person name="Lapidus A."/>
            <person name="Lindquist E.A."/>
            <person name="Lucas S.M."/>
            <person name="Murat C."/>
            <person name="Riley R.W."/>
            <person name="Salamov A.A."/>
            <person name="Schmutz J."/>
            <person name="Subramanian V."/>
            <person name="Woesten H.A.B."/>
            <person name="Xu J."/>
            <person name="Eastwood D.C."/>
            <person name="Foster G.D."/>
            <person name="Sonnenberg A.S."/>
            <person name="Cullen D."/>
            <person name="de Vries R.P."/>
            <person name="Lundell T."/>
            <person name="Hibbett D.S."/>
            <person name="Henrissat B."/>
            <person name="Burton K.S."/>
            <person name="Kerrigan R.W."/>
            <person name="Challen M.P."/>
            <person name="Grigoriev I.V."/>
            <person name="Martin F."/>
        </authorList>
    </citation>
    <scope>NUCLEOTIDE SEQUENCE [LARGE SCALE GENOMIC DNA]</scope>
    <source>
        <strain evidence="4">JB137-S8 / ATCC MYA-4627 / FGSC 10392</strain>
    </source>
</reference>
<feature type="compositionally biased region" description="Basic and acidic residues" evidence="1">
    <location>
        <begin position="131"/>
        <end position="143"/>
    </location>
</feature>
<evidence type="ECO:0000256" key="1">
    <source>
        <dbReference type="SAM" id="MobiDB-lite"/>
    </source>
</evidence>
<evidence type="ECO:0000259" key="2">
    <source>
        <dbReference type="PROSITE" id="PS50885"/>
    </source>
</evidence>
<keyword evidence="4" id="KW-1185">Reference proteome</keyword>
<protein>
    <recommendedName>
        <fullName evidence="2">HAMP domain-containing protein</fullName>
    </recommendedName>
</protein>
<dbReference type="GO" id="GO:0007165">
    <property type="term" value="P:signal transduction"/>
    <property type="evidence" value="ECO:0007669"/>
    <property type="project" value="InterPro"/>
</dbReference>
<dbReference type="InParanoid" id="K5X1V7"/>
<dbReference type="SMART" id="SM00304">
    <property type="entry name" value="HAMP"/>
    <property type="match status" value="1"/>
</dbReference>
<dbReference type="Proteomes" id="UP000008493">
    <property type="component" value="Unassembled WGS sequence"/>
</dbReference>
<dbReference type="OMA" id="INHINRQ"/>
<dbReference type="AlphaFoldDB" id="K5X1V7"/>
<organism evidence="3 4">
    <name type="scientific">Agaricus bisporus var. burnettii (strain JB137-S8 / ATCC MYA-4627 / FGSC 10392)</name>
    <name type="common">White button mushroom</name>
    <dbReference type="NCBI Taxonomy" id="597362"/>
    <lineage>
        <taxon>Eukaryota</taxon>
        <taxon>Fungi</taxon>
        <taxon>Dikarya</taxon>
        <taxon>Basidiomycota</taxon>
        <taxon>Agaricomycotina</taxon>
        <taxon>Agaricomycetes</taxon>
        <taxon>Agaricomycetidae</taxon>
        <taxon>Agaricales</taxon>
        <taxon>Agaricineae</taxon>
        <taxon>Agaricaceae</taxon>
        <taxon>Agaricus</taxon>
    </lineage>
</organism>
<dbReference type="OrthoDB" id="10266508at2759"/>
<dbReference type="CDD" id="cd06225">
    <property type="entry name" value="HAMP"/>
    <property type="match status" value="1"/>
</dbReference>
<evidence type="ECO:0000313" key="4">
    <source>
        <dbReference type="Proteomes" id="UP000008493"/>
    </source>
</evidence>
<feature type="region of interest" description="Disordered" evidence="1">
    <location>
        <begin position="124"/>
        <end position="152"/>
    </location>
</feature>
<dbReference type="InterPro" id="IPR003660">
    <property type="entry name" value="HAMP_dom"/>
</dbReference>
<dbReference type="RefSeq" id="XP_007332386.1">
    <property type="nucleotide sequence ID" value="XM_007332324.1"/>
</dbReference>
<dbReference type="GO" id="GO:0016020">
    <property type="term" value="C:membrane"/>
    <property type="evidence" value="ECO:0007669"/>
    <property type="project" value="InterPro"/>
</dbReference>